<name>A2S036_BURM9</name>
<dbReference type="Proteomes" id="UP000002283">
    <property type="component" value="Chromosome II"/>
</dbReference>
<dbReference type="KEGG" id="bml:BMA10229_1503"/>
<dbReference type="AlphaFoldDB" id="A2S036"/>
<organism evidence="1 2">
    <name type="scientific">Burkholderia mallei (strain NCTC 10229)</name>
    <dbReference type="NCBI Taxonomy" id="412022"/>
    <lineage>
        <taxon>Bacteria</taxon>
        <taxon>Pseudomonadati</taxon>
        <taxon>Pseudomonadota</taxon>
        <taxon>Betaproteobacteria</taxon>
        <taxon>Burkholderiales</taxon>
        <taxon>Burkholderiaceae</taxon>
        <taxon>Burkholderia</taxon>
        <taxon>pseudomallei group</taxon>
    </lineage>
</organism>
<dbReference type="HOGENOM" id="CLU_3150386_0_0_4"/>
<reference evidence="1 2" key="1">
    <citation type="submission" date="2007-01" db="EMBL/GenBank/DDBJ databases">
        <authorList>
            <person name="DeShazer D."/>
            <person name="Woods D.E."/>
            <person name="Nierman W.C."/>
        </authorList>
    </citation>
    <scope>NUCLEOTIDE SEQUENCE [LARGE SCALE GENOMIC DNA]</scope>
    <source>
        <strain evidence="1 2">NCTC 10229</strain>
    </source>
</reference>
<gene>
    <name evidence="1" type="ordered locus">BMA10229_1503</name>
</gene>
<protein>
    <submittedName>
        <fullName evidence="1">Uncharacterized protein</fullName>
    </submittedName>
</protein>
<evidence type="ECO:0000313" key="2">
    <source>
        <dbReference type="Proteomes" id="UP000002283"/>
    </source>
</evidence>
<dbReference type="EMBL" id="CP000545">
    <property type="protein sequence ID" value="ABM98685.2"/>
    <property type="molecule type" value="Genomic_DNA"/>
</dbReference>
<sequence>MPSLTNSPMACVAAMSGRPACARSRMKTVRHTAKLGMGIIAGANSKVV</sequence>
<proteinExistence type="predicted"/>
<evidence type="ECO:0000313" key="1">
    <source>
        <dbReference type="EMBL" id="ABM98685.2"/>
    </source>
</evidence>
<accession>A2S036</accession>